<evidence type="ECO:0000313" key="2">
    <source>
        <dbReference type="EMBL" id="KAH9629326.1"/>
    </source>
</evidence>
<dbReference type="EMBL" id="JACEFF010000870">
    <property type="protein sequence ID" value="KAH9629326.1"/>
    <property type="molecule type" value="Genomic_DNA"/>
</dbReference>
<proteinExistence type="predicted"/>
<dbReference type="AlphaFoldDB" id="A0A922S8W3"/>
<evidence type="ECO:0000256" key="1">
    <source>
        <dbReference type="ARBA" id="ARBA00004123"/>
    </source>
</evidence>
<dbReference type="InterPro" id="IPR009057">
    <property type="entry name" value="Homeodomain-like_sf"/>
</dbReference>
<name>A0A922S8W3_SPOEX</name>
<dbReference type="GO" id="GO:0005634">
    <property type="term" value="C:nucleus"/>
    <property type="evidence" value="ECO:0007669"/>
    <property type="project" value="UniProtKB-SubCell"/>
</dbReference>
<reference evidence="2" key="1">
    <citation type="journal article" date="2021" name="G3 (Bethesda)">
        <title>Genome and transcriptome analysis of the beet armyworm Spodoptera exigua reveals targets for pest control. .</title>
        <authorList>
            <person name="Simon S."/>
            <person name="Breeschoten T."/>
            <person name="Jansen H.J."/>
            <person name="Dirks R.P."/>
            <person name="Schranz M.E."/>
            <person name="Ros V.I.D."/>
        </authorList>
    </citation>
    <scope>NUCLEOTIDE SEQUENCE</scope>
    <source>
        <strain evidence="2">TB_SE_WUR_2020</strain>
    </source>
</reference>
<protein>
    <submittedName>
        <fullName evidence="2">Uncharacterized protein</fullName>
    </submittedName>
</protein>
<sequence length="189" mass="22378">MSTRNLNQEERNQIIILHGQGLNISQIAVELNLQRTTVRRWVRRYEEEGSLTERVRAPRRRAINEEQLHNMIEQKAARVRFAREYRDFDFTYAIFSDEKCFRSSQQGRRNLWRIDNTRYEPRNVIPNAESGRVVVNMWGWMSAAGPGELAFIPGRANGHTYRDVLHNIMLPTVRTVYPKQTCQNFIFPR</sequence>
<dbReference type="Proteomes" id="UP000814243">
    <property type="component" value="Unassembled WGS sequence"/>
</dbReference>
<gene>
    <name evidence="2" type="ORF">HF086_017701</name>
</gene>
<organism evidence="2 3">
    <name type="scientific">Spodoptera exigua</name>
    <name type="common">Beet armyworm</name>
    <name type="synonym">Noctua fulgens</name>
    <dbReference type="NCBI Taxonomy" id="7107"/>
    <lineage>
        <taxon>Eukaryota</taxon>
        <taxon>Metazoa</taxon>
        <taxon>Ecdysozoa</taxon>
        <taxon>Arthropoda</taxon>
        <taxon>Hexapoda</taxon>
        <taxon>Insecta</taxon>
        <taxon>Pterygota</taxon>
        <taxon>Neoptera</taxon>
        <taxon>Endopterygota</taxon>
        <taxon>Lepidoptera</taxon>
        <taxon>Glossata</taxon>
        <taxon>Ditrysia</taxon>
        <taxon>Noctuoidea</taxon>
        <taxon>Noctuidae</taxon>
        <taxon>Amphipyrinae</taxon>
        <taxon>Spodoptera</taxon>
    </lineage>
</organism>
<dbReference type="InterPro" id="IPR036397">
    <property type="entry name" value="RNaseH_sf"/>
</dbReference>
<dbReference type="SUPFAM" id="SSF46689">
    <property type="entry name" value="Homeodomain-like"/>
    <property type="match status" value="1"/>
</dbReference>
<comment type="subcellular location">
    <subcellularLocation>
        <location evidence="1">Nucleus</location>
    </subcellularLocation>
</comment>
<dbReference type="Gene3D" id="3.30.420.10">
    <property type="entry name" value="Ribonuclease H-like superfamily/Ribonuclease H"/>
    <property type="match status" value="1"/>
</dbReference>
<evidence type="ECO:0000313" key="3">
    <source>
        <dbReference type="Proteomes" id="UP000814243"/>
    </source>
</evidence>
<dbReference type="GO" id="GO:0003676">
    <property type="term" value="F:nucleic acid binding"/>
    <property type="evidence" value="ECO:0007669"/>
    <property type="project" value="InterPro"/>
</dbReference>
<accession>A0A922S8W3</accession>
<comment type="caution">
    <text evidence="2">The sequence shown here is derived from an EMBL/GenBank/DDBJ whole genome shotgun (WGS) entry which is preliminary data.</text>
</comment>
<dbReference type="Gene3D" id="1.10.10.10">
    <property type="entry name" value="Winged helix-like DNA-binding domain superfamily/Winged helix DNA-binding domain"/>
    <property type="match status" value="1"/>
</dbReference>
<dbReference type="Pfam" id="PF13551">
    <property type="entry name" value="HTH_29"/>
    <property type="match status" value="1"/>
</dbReference>
<dbReference type="InterPro" id="IPR036388">
    <property type="entry name" value="WH-like_DNA-bd_sf"/>
</dbReference>